<dbReference type="Gene3D" id="3.40.1160.10">
    <property type="entry name" value="Acetylglutamate kinase-like"/>
    <property type="match status" value="1"/>
</dbReference>
<keyword evidence="3" id="KW-0547">Nucleotide-binding</keyword>
<dbReference type="Gene3D" id="3.30.2130.10">
    <property type="entry name" value="VC0802-like"/>
    <property type="match status" value="1"/>
</dbReference>
<evidence type="ECO:0000259" key="8">
    <source>
        <dbReference type="Pfam" id="PF22468"/>
    </source>
</evidence>
<proteinExistence type="predicted"/>
<protein>
    <recommendedName>
        <fullName evidence="1">aspartate kinase</fullName>
        <ecNumber evidence="1">2.7.2.4</ecNumber>
    </recommendedName>
</protein>
<dbReference type="GO" id="GO:0004072">
    <property type="term" value="F:aspartate kinase activity"/>
    <property type="evidence" value="ECO:0007669"/>
    <property type="project" value="UniProtKB-EC"/>
</dbReference>
<dbReference type="InterPro" id="IPR001341">
    <property type="entry name" value="Asp_kinase"/>
</dbReference>
<reference evidence="9" key="1">
    <citation type="journal article" date="2014" name="Front. Microbiol.">
        <title>High frequency of phylogenetically diverse reductive dehalogenase-homologous genes in deep subseafloor sedimentary metagenomes.</title>
        <authorList>
            <person name="Kawai M."/>
            <person name="Futagami T."/>
            <person name="Toyoda A."/>
            <person name="Takaki Y."/>
            <person name="Nishi S."/>
            <person name="Hori S."/>
            <person name="Arai W."/>
            <person name="Tsubouchi T."/>
            <person name="Morono Y."/>
            <person name="Uchiyama I."/>
            <person name="Ito T."/>
            <person name="Fujiyama A."/>
            <person name="Inagaki F."/>
            <person name="Takami H."/>
        </authorList>
    </citation>
    <scope>NUCLEOTIDE SEQUENCE</scope>
    <source>
        <strain evidence="9">Expedition CK06-06</strain>
    </source>
</reference>
<keyword evidence="6" id="KW-0521">NADP</keyword>
<sequence>SPFPVVTGYIGATKDGVSTTLGRGGGDYSAAILGACLDADEVWIWTDVDGILTADPNIVSQARTLEVLSYAEAAELAYFGADVLHPKTIRPVEERGIPLRIRNSFNPAHPGTLVADKPGMARRTVPAIISTEGLCLVAVEGNGDTWTPQLAARALMRLTEGGVDVLMFTQSFTERTLSLVVGQGDLEPCLRTLETEFERELRQGLVCQITTHGRVATISVVGPPGRQGERIVPQAFAALGKHDIEVLSVAQASS</sequence>
<dbReference type="InterPro" id="IPR036393">
    <property type="entry name" value="AceGlu_kinase-like_sf"/>
</dbReference>
<dbReference type="PANTHER" id="PTHR43070:SF3">
    <property type="entry name" value="HOMOSERINE DEHYDROGENASE"/>
    <property type="match status" value="1"/>
</dbReference>
<evidence type="ECO:0000256" key="4">
    <source>
        <dbReference type="ARBA" id="ARBA00022777"/>
    </source>
</evidence>
<dbReference type="GO" id="GO:0004412">
    <property type="term" value="F:homoserine dehydrogenase activity"/>
    <property type="evidence" value="ECO:0007669"/>
    <property type="project" value="InterPro"/>
</dbReference>
<keyword evidence="5" id="KW-0067">ATP-binding</keyword>
<keyword evidence="2" id="KW-0808">Transferase</keyword>
<dbReference type="CDD" id="cd04234">
    <property type="entry name" value="AAK_AK"/>
    <property type="match status" value="1"/>
</dbReference>
<dbReference type="EC" id="2.7.2.4" evidence="1"/>
<dbReference type="GO" id="GO:0009067">
    <property type="term" value="P:aspartate family amino acid biosynthetic process"/>
    <property type="evidence" value="ECO:0007669"/>
    <property type="project" value="InterPro"/>
</dbReference>
<feature type="domain" description="Aspartate/glutamate/uridylate kinase" evidence="7">
    <location>
        <begin position="3"/>
        <end position="103"/>
    </location>
</feature>
<dbReference type="InterPro" id="IPR054352">
    <property type="entry name" value="ACT_Aspartokinase"/>
</dbReference>
<dbReference type="InterPro" id="IPR011147">
    <property type="entry name" value="Bifunc_Aspkin/hSer_DH"/>
</dbReference>
<evidence type="ECO:0000256" key="3">
    <source>
        <dbReference type="ARBA" id="ARBA00022741"/>
    </source>
</evidence>
<evidence type="ECO:0000313" key="9">
    <source>
        <dbReference type="EMBL" id="GAG15060.1"/>
    </source>
</evidence>
<dbReference type="InterPro" id="IPR045865">
    <property type="entry name" value="ACT-like_dom_sf"/>
</dbReference>
<comment type="caution">
    <text evidence="9">The sequence shown here is derived from an EMBL/GenBank/DDBJ whole genome shotgun (WGS) entry which is preliminary data.</text>
</comment>
<dbReference type="Pfam" id="PF22468">
    <property type="entry name" value="ACT_9"/>
    <property type="match status" value="1"/>
</dbReference>
<dbReference type="EMBL" id="BARS01039045">
    <property type="protein sequence ID" value="GAG15060.1"/>
    <property type="molecule type" value="Genomic_DNA"/>
</dbReference>
<keyword evidence="4" id="KW-0418">Kinase</keyword>
<dbReference type="PANTHER" id="PTHR43070">
    <property type="match status" value="1"/>
</dbReference>
<dbReference type="SUPFAM" id="SSF55021">
    <property type="entry name" value="ACT-like"/>
    <property type="match status" value="1"/>
</dbReference>
<evidence type="ECO:0000259" key="7">
    <source>
        <dbReference type="Pfam" id="PF00696"/>
    </source>
</evidence>
<evidence type="ECO:0000256" key="5">
    <source>
        <dbReference type="ARBA" id="ARBA00022840"/>
    </source>
</evidence>
<dbReference type="Pfam" id="PF00696">
    <property type="entry name" value="AA_kinase"/>
    <property type="match status" value="1"/>
</dbReference>
<evidence type="ECO:0000256" key="1">
    <source>
        <dbReference type="ARBA" id="ARBA00013059"/>
    </source>
</evidence>
<accession>X0VA12</accession>
<dbReference type="AlphaFoldDB" id="X0VA12"/>
<evidence type="ECO:0000256" key="6">
    <source>
        <dbReference type="ARBA" id="ARBA00022857"/>
    </source>
</evidence>
<gene>
    <name evidence="9" type="ORF">S01H1_59678</name>
</gene>
<feature type="non-terminal residue" evidence="9">
    <location>
        <position position="254"/>
    </location>
</feature>
<feature type="non-terminal residue" evidence="9">
    <location>
        <position position="1"/>
    </location>
</feature>
<feature type="domain" description="Aspartokinase ACT" evidence="8">
    <location>
        <begin position="137"/>
        <end position="197"/>
    </location>
</feature>
<organism evidence="9">
    <name type="scientific">marine sediment metagenome</name>
    <dbReference type="NCBI Taxonomy" id="412755"/>
    <lineage>
        <taxon>unclassified sequences</taxon>
        <taxon>metagenomes</taxon>
        <taxon>ecological metagenomes</taxon>
    </lineage>
</organism>
<dbReference type="SUPFAM" id="SSF53633">
    <property type="entry name" value="Carbamate kinase-like"/>
    <property type="match status" value="1"/>
</dbReference>
<dbReference type="NCBIfam" id="TIGR00657">
    <property type="entry name" value="asp_kinases"/>
    <property type="match status" value="1"/>
</dbReference>
<dbReference type="InterPro" id="IPR001048">
    <property type="entry name" value="Asp/Glu/Uridylate_kinase"/>
</dbReference>
<dbReference type="GO" id="GO:0005524">
    <property type="term" value="F:ATP binding"/>
    <property type="evidence" value="ECO:0007669"/>
    <property type="project" value="UniProtKB-KW"/>
</dbReference>
<evidence type="ECO:0000256" key="2">
    <source>
        <dbReference type="ARBA" id="ARBA00022679"/>
    </source>
</evidence>
<name>X0VA12_9ZZZZ</name>